<proteinExistence type="predicted"/>
<reference evidence="1 2" key="1">
    <citation type="submission" date="2023-01" db="EMBL/GenBank/DDBJ databases">
        <title>Analysis of 21 Apiospora genomes using comparative genomics revels a genus with tremendous synthesis potential of carbohydrate active enzymes and secondary metabolites.</title>
        <authorList>
            <person name="Sorensen T."/>
        </authorList>
    </citation>
    <scope>NUCLEOTIDE SEQUENCE [LARGE SCALE GENOMIC DNA]</scope>
    <source>
        <strain evidence="1 2">CBS 83171</strain>
    </source>
</reference>
<name>A0ABR1W001_9PEZI</name>
<dbReference type="EMBL" id="JAQQWM010000002">
    <property type="protein sequence ID" value="KAK8076830.1"/>
    <property type="molecule type" value="Genomic_DNA"/>
</dbReference>
<protein>
    <submittedName>
        <fullName evidence="1">Uncharacterized protein</fullName>
    </submittedName>
</protein>
<accession>A0ABR1W001</accession>
<evidence type="ECO:0000313" key="1">
    <source>
        <dbReference type="EMBL" id="KAK8076830.1"/>
    </source>
</evidence>
<sequence length="90" mass="10067">MLFLSKATSAPFINNVYREWSSCDDDDAFCLKYKANGSKMHEYAKTGELVIPDNADAIRPWCEALVWALELLSEPAGSPHPVWKTADVGY</sequence>
<gene>
    <name evidence="1" type="ORF">PG996_003000</name>
</gene>
<dbReference type="Proteomes" id="UP001446871">
    <property type="component" value="Unassembled WGS sequence"/>
</dbReference>
<organism evidence="1 2">
    <name type="scientific">Apiospora saccharicola</name>
    <dbReference type="NCBI Taxonomy" id="335842"/>
    <lineage>
        <taxon>Eukaryota</taxon>
        <taxon>Fungi</taxon>
        <taxon>Dikarya</taxon>
        <taxon>Ascomycota</taxon>
        <taxon>Pezizomycotina</taxon>
        <taxon>Sordariomycetes</taxon>
        <taxon>Xylariomycetidae</taxon>
        <taxon>Amphisphaeriales</taxon>
        <taxon>Apiosporaceae</taxon>
        <taxon>Apiospora</taxon>
    </lineage>
</organism>
<evidence type="ECO:0000313" key="2">
    <source>
        <dbReference type="Proteomes" id="UP001446871"/>
    </source>
</evidence>
<comment type="caution">
    <text evidence="1">The sequence shown here is derived from an EMBL/GenBank/DDBJ whole genome shotgun (WGS) entry which is preliminary data.</text>
</comment>
<keyword evidence="2" id="KW-1185">Reference proteome</keyword>